<evidence type="ECO:0000313" key="2">
    <source>
        <dbReference type="Proteomes" id="UP001586593"/>
    </source>
</evidence>
<reference evidence="1 2" key="1">
    <citation type="journal article" date="2024" name="Commun. Biol.">
        <title>Comparative genomic analysis of thermophilic fungi reveals convergent evolutionary adaptations and gene losses.</title>
        <authorList>
            <person name="Steindorff A.S."/>
            <person name="Aguilar-Pontes M.V."/>
            <person name="Robinson A.J."/>
            <person name="Andreopoulos B."/>
            <person name="LaButti K."/>
            <person name="Kuo A."/>
            <person name="Mondo S."/>
            <person name="Riley R."/>
            <person name="Otillar R."/>
            <person name="Haridas S."/>
            <person name="Lipzen A."/>
            <person name="Grimwood J."/>
            <person name="Schmutz J."/>
            <person name="Clum A."/>
            <person name="Reid I.D."/>
            <person name="Moisan M.C."/>
            <person name="Butler G."/>
            <person name="Nguyen T.T.M."/>
            <person name="Dewar K."/>
            <person name="Conant G."/>
            <person name="Drula E."/>
            <person name="Henrissat B."/>
            <person name="Hansel C."/>
            <person name="Singer S."/>
            <person name="Hutchinson M.I."/>
            <person name="de Vries R.P."/>
            <person name="Natvig D.O."/>
            <person name="Powell A.J."/>
            <person name="Tsang A."/>
            <person name="Grigoriev I.V."/>
        </authorList>
    </citation>
    <scope>NUCLEOTIDE SEQUENCE [LARGE SCALE GENOMIC DNA]</scope>
    <source>
        <strain evidence="1 2">ATCC 24622</strain>
    </source>
</reference>
<accession>A0ABR3WLB1</accession>
<proteinExistence type="predicted"/>
<organism evidence="1 2">
    <name type="scientific">Phialemonium thermophilum</name>
    <dbReference type="NCBI Taxonomy" id="223376"/>
    <lineage>
        <taxon>Eukaryota</taxon>
        <taxon>Fungi</taxon>
        <taxon>Dikarya</taxon>
        <taxon>Ascomycota</taxon>
        <taxon>Pezizomycotina</taxon>
        <taxon>Sordariomycetes</taxon>
        <taxon>Sordariomycetidae</taxon>
        <taxon>Cephalothecales</taxon>
        <taxon>Cephalothecaceae</taxon>
        <taxon>Phialemonium</taxon>
    </lineage>
</organism>
<comment type="caution">
    <text evidence="1">The sequence shown here is derived from an EMBL/GenBank/DDBJ whole genome shotgun (WGS) entry which is preliminary data.</text>
</comment>
<keyword evidence="2" id="KW-1185">Reference proteome</keyword>
<dbReference type="EMBL" id="JAZHXJ010000333">
    <property type="protein sequence ID" value="KAL1864373.1"/>
    <property type="molecule type" value="Genomic_DNA"/>
</dbReference>
<protein>
    <submittedName>
        <fullName evidence="1">Uncharacterized protein</fullName>
    </submittedName>
</protein>
<dbReference type="Proteomes" id="UP001586593">
    <property type="component" value="Unassembled WGS sequence"/>
</dbReference>
<evidence type="ECO:0000313" key="1">
    <source>
        <dbReference type="EMBL" id="KAL1864373.1"/>
    </source>
</evidence>
<sequence length="399" mass="45445">MTFAKYGRHLPLQDVRVIRLWFGTSEYAFDKSQTPKRILWDHERMWKDGSQTILMASLSPPRIPFYPDCRPCYYVPLTFGSAYTSALTVYVDKFSESDQTIKGIVSHGPTSRILGRREGTPLHFVLAQGEYLTSAWLTLRKSRPMCRTDSFLSVTTNYKRQADFGRASVTAYDASSYIGYASECLGSRQHRSKITGFIVDALTYLAQNTVLDIGVTEIRRKKQIGKPPSLWLSYALPPVGTEFIRSLAKLDDNICKVQVQTEGPWYVGMLLTRSDGPGCTLGRWDPFDKTSTTIFEAGRDGPLTGMVFHMSWAEGKTAVRIGRITAVVTPNFEDHETDEHPHSTIFFSCQKREDIVWWFGYGRRFCCGSNWDIVTRWRSQGYKYRNVSHGIYPLVTLHG</sequence>
<name>A0ABR3WLB1_9PEZI</name>
<gene>
    <name evidence="1" type="ORF">VTK73DRAFT_5936</name>
</gene>